<sequence>MRALEDGPAFSRFDEKVTWLRDEHSLSHGFATAIVHEADKARAHRKFG</sequence>
<gene>
    <name evidence="1" type="ORF">UFOPK3268_01586</name>
</gene>
<name>A0A6J7C9J1_9ZZZZ</name>
<proteinExistence type="predicted"/>
<dbReference type="EMBL" id="CAFBIZ010000251">
    <property type="protein sequence ID" value="CAB4852293.1"/>
    <property type="molecule type" value="Genomic_DNA"/>
</dbReference>
<accession>A0A6J7C9J1</accession>
<dbReference type="AlphaFoldDB" id="A0A6J7C9J1"/>
<evidence type="ECO:0000313" key="1">
    <source>
        <dbReference type="EMBL" id="CAB4852293.1"/>
    </source>
</evidence>
<reference evidence="1" key="1">
    <citation type="submission" date="2020-05" db="EMBL/GenBank/DDBJ databases">
        <authorList>
            <person name="Chiriac C."/>
            <person name="Salcher M."/>
            <person name="Ghai R."/>
            <person name="Kavagutti S V."/>
        </authorList>
    </citation>
    <scope>NUCLEOTIDE SEQUENCE</scope>
</reference>
<protein>
    <submittedName>
        <fullName evidence="1">Unannotated protein</fullName>
    </submittedName>
</protein>
<organism evidence="1">
    <name type="scientific">freshwater metagenome</name>
    <dbReference type="NCBI Taxonomy" id="449393"/>
    <lineage>
        <taxon>unclassified sequences</taxon>
        <taxon>metagenomes</taxon>
        <taxon>ecological metagenomes</taxon>
    </lineage>
</organism>
<dbReference type="InterPro" id="IPR025629">
    <property type="entry name" value="DUF4287"/>
</dbReference>
<dbReference type="Pfam" id="PF14117">
    <property type="entry name" value="DUF4287"/>
    <property type="match status" value="1"/>
</dbReference>